<accession>A0ABW4JDG4</accession>
<keyword evidence="2" id="KW-1185">Reference proteome</keyword>
<gene>
    <name evidence="1" type="ORF">ACFSB2_06940</name>
</gene>
<proteinExistence type="predicted"/>
<dbReference type="RefSeq" id="WP_377942309.1">
    <property type="nucleotide sequence ID" value="NZ_JBHUCX010000020.1"/>
</dbReference>
<comment type="caution">
    <text evidence="1">The sequence shown here is derived from an EMBL/GenBank/DDBJ whole genome shotgun (WGS) entry which is preliminary data.</text>
</comment>
<sequence>MSRVRLVPIVLIAVLVLAVLFGGWQAYEHFNMVTPLKRDLQQVEGVQMVNVSSGNPEIIDVQLGPFSKLKNGDLQQTYNDLENQISAKLGADVTPHLLDNRNKVLTQAMESFNPALLQGIDKSNYTTMIAQVTNEAKKQGIQCRITMDRQYIYIQLAKGKYYLYTVMPYTTRQGGAAS</sequence>
<reference evidence="2" key="1">
    <citation type="journal article" date="2019" name="Int. J. Syst. Evol. Microbiol.">
        <title>The Global Catalogue of Microorganisms (GCM) 10K type strain sequencing project: providing services to taxonomists for standard genome sequencing and annotation.</title>
        <authorList>
            <consortium name="The Broad Institute Genomics Platform"/>
            <consortium name="The Broad Institute Genome Sequencing Center for Infectious Disease"/>
            <person name="Wu L."/>
            <person name="Ma J."/>
        </authorList>
    </citation>
    <scope>NUCLEOTIDE SEQUENCE [LARGE SCALE GENOMIC DNA]</scope>
    <source>
        <strain evidence="2">CGMCC 1.12286</strain>
    </source>
</reference>
<dbReference type="Proteomes" id="UP001597079">
    <property type="component" value="Unassembled WGS sequence"/>
</dbReference>
<organism evidence="1 2">
    <name type="scientific">Alicyclobacillus fodiniaquatilis</name>
    <dbReference type="NCBI Taxonomy" id="1661150"/>
    <lineage>
        <taxon>Bacteria</taxon>
        <taxon>Bacillati</taxon>
        <taxon>Bacillota</taxon>
        <taxon>Bacilli</taxon>
        <taxon>Bacillales</taxon>
        <taxon>Alicyclobacillaceae</taxon>
        <taxon>Alicyclobacillus</taxon>
    </lineage>
</organism>
<evidence type="ECO:0000313" key="1">
    <source>
        <dbReference type="EMBL" id="MFD1674441.1"/>
    </source>
</evidence>
<dbReference type="EMBL" id="JBHUCX010000020">
    <property type="protein sequence ID" value="MFD1674441.1"/>
    <property type="molecule type" value="Genomic_DNA"/>
</dbReference>
<protein>
    <submittedName>
        <fullName evidence="1">Uncharacterized protein</fullName>
    </submittedName>
</protein>
<name>A0ABW4JDG4_9BACL</name>
<evidence type="ECO:0000313" key="2">
    <source>
        <dbReference type="Proteomes" id="UP001597079"/>
    </source>
</evidence>